<dbReference type="AlphaFoldDB" id="A0A4S8J6A4"/>
<comment type="caution">
    <text evidence="1">The sequence shown here is derived from an EMBL/GenBank/DDBJ whole genome shotgun (WGS) entry which is preliminary data.</text>
</comment>
<organism evidence="1 2">
    <name type="scientific">Musa balbisiana</name>
    <name type="common">Banana</name>
    <dbReference type="NCBI Taxonomy" id="52838"/>
    <lineage>
        <taxon>Eukaryota</taxon>
        <taxon>Viridiplantae</taxon>
        <taxon>Streptophyta</taxon>
        <taxon>Embryophyta</taxon>
        <taxon>Tracheophyta</taxon>
        <taxon>Spermatophyta</taxon>
        <taxon>Magnoliopsida</taxon>
        <taxon>Liliopsida</taxon>
        <taxon>Zingiberales</taxon>
        <taxon>Musaceae</taxon>
        <taxon>Musa</taxon>
    </lineage>
</organism>
<dbReference type="Proteomes" id="UP000317650">
    <property type="component" value="Chromosome 11"/>
</dbReference>
<proteinExistence type="predicted"/>
<sequence length="138" mass="14442">MQHCDSCPGVRILTRCLGSRRRVPAVGHRHDSGLVLGDLEVGWLREIKVHTGRVAPASVVAGLVVVGWAKVGAGDEDGRVARLAPLLVIYALDLEAGAAGEAVVEQSRAHGGRLQPVPFGHRVLVAACALCMDRVSGA</sequence>
<keyword evidence="2" id="KW-1185">Reference proteome</keyword>
<protein>
    <submittedName>
        <fullName evidence="1">Uncharacterized protein</fullName>
    </submittedName>
</protein>
<dbReference type="EMBL" id="PYDT01000007">
    <property type="protein sequence ID" value="THU56659.1"/>
    <property type="molecule type" value="Genomic_DNA"/>
</dbReference>
<evidence type="ECO:0000313" key="2">
    <source>
        <dbReference type="Proteomes" id="UP000317650"/>
    </source>
</evidence>
<reference evidence="1 2" key="1">
    <citation type="journal article" date="2019" name="Nat. Plants">
        <title>Genome sequencing of Musa balbisiana reveals subgenome evolution and function divergence in polyploid bananas.</title>
        <authorList>
            <person name="Yao X."/>
        </authorList>
    </citation>
    <scope>NUCLEOTIDE SEQUENCE [LARGE SCALE GENOMIC DNA]</scope>
    <source>
        <strain evidence="2">cv. DH-PKW</strain>
        <tissue evidence="1">Leaves</tissue>
    </source>
</reference>
<evidence type="ECO:0000313" key="1">
    <source>
        <dbReference type="EMBL" id="THU56659.1"/>
    </source>
</evidence>
<name>A0A4S8J6A4_MUSBA</name>
<gene>
    <name evidence="1" type="ORF">C4D60_Mb11t19560</name>
</gene>
<accession>A0A4S8J6A4</accession>